<dbReference type="PROSITE" id="PS50835">
    <property type="entry name" value="IG_LIKE"/>
    <property type="match status" value="1"/>
</dbReference>
<accession>A0A5E4D7A3</accession>
<evidence type="ECO:0000259" key="5">
    <source>
        <dbReference type="PROSITE" id="PS50835"/>
    </source>
</evidence>
<dbReference type="SMART" id="SM00406">
    <property type="entry name" value="IGv"/>
    <property type="match status" value="1"/>
</dbReference>
<evidence type="ECO:0000256" key="1">
    <source>
        <dbReference type="ARBA" id="ARBA00022859"/>
    </source>
</evidence>
<feature type="region of interest" description="Disordered" evidence="4">
    <location>
        <begin position="96"/>
        <end position="127"/>
    </location>
</feature>
<evidence type="ECO:0000313" key="6">
    <source>
        <dbReference type="EMBL" id="VTJ89908.1"/>
    </source>
</evidence>
<gene>
    <name evidence="6" type="ORF">MONAX_5E022219</name>
</gene>
<sequence>MESVLSWVFLVAVFKGDKWIYSWWSIGGPWCSPWGGLQLSCAASRFTLSSYWMNWVRQAPGKGLDNCKNMLYLQMSSLRAQDTATYYCARDTVREPQCEPRHKPPALRPGPAGGAQHIRISGSGQEQ</sequence>
<protein>
    <recommendedName>
        <fullName evidence="5">Ig-like domain-containing protein</fullName>
    </recommendedName>
</protein>
<dbReference type="InterPro" id="IPR013783">
    <property type="entry name" value="Ig-like_fold"/>
</dbReference>
<evidence type="ECO:0000256" key="4">
    <source>
        <dbReference type="SAM" id="MobiDB-lite"/>
    </source>
</evidence>
<dbReference type="PANTHER" id="PTHR23266">
    <property type="entry name" value="IMMUNOGLOBULIN HEAVY CHAIN"/>
    <property type="match status" value="1"/>
</dbReference>
<dbReference type="InterPro" id="IPR050199">
    <property type="entry name" value="IgHV"/>
</dbReference>
<name>A0A5E4D7A3_MARMO</name>
<organism evidence="6 7">
    <name type="scientific">Marmota monax</name>
    <name type="common">Woodchuck</name>
    <dbReference type="NCBI Taxonomy" id="9995"/>
    <lineage>
        <taxon>Eukaryota</taxon>
        <taxon>Metazoa</taxon>
        <taxon>Chordata</taxon>
        <taxon>Craniata</taxon>
        <taxon>Vertebrata</taxon>
        <taxon>Euteleostomi</taxon>
        <taxon>Mammalia</taxon>
        <taxon>Eutheria</taxon>
        <taxon>Euarchontoglires</taxon>
        <taxon>Glires</taxon>
        <taxon>Rodentia</taxon>
        <taxon>Sciuromorpha</taxon>
        <taxon>Sciuridae</taxon>
        <taxon>Xerinae</taxon>
        <taxon>Marmotini</taxon>
        <taxon>Marmota</taxon>
    </lineage>
</organism>
<keyword evidence="3" id="KW-1280">Immunoglobulin</keyword>
<keyword evidence="2" id="KW-1064">Adaptive immunity</keyword>
<dbReference type="GO" id="GO:0002250">
    <property type="term" value="P:adaptive immune response"/>
    <property type="evidence" value="ECO:0007669"/>
    <property type="project" value="UniProtKB-KW"/>
</dbReference>
<keyword evidence="7" id="KW-1185">Reference proteome</keyword>
<keyword evidence="1" id="KW-0391">Immunity</keyword>
<evidence type="ECO:0000256" key="3">
    <source>
        <dbReference type="ARBA" id="ARBA00043265"/>
    </source>
</evidence>
<evidence type="ECO:0000256" key="2">
    <source>
        <dbReference type="ARBA" id="ARBA00023130"/>
    </source>
</evidence>
<dbReference type="AlphaFoldDB" id="A0A5E4D7A3"/>
<dbReference type="GO" id="GO:0005576">
    <property type="term" value="C:extracellular region"/>
    <property type="evidence" value="ECO:0007669"/>
    <property type="project" value="UniProtKB-ARBA"/>
</dbReference>
<feature type="non-terminal residue" evidence="6">
    <location>
        <position position="127"/>
    </location>
</feature>
<dbReference type="Proteomes" id="UP000335636">
    <property type="component" value="Unassembled WGS sequence"/>
</dbReference>
<dbReference type="InterPro" id="IPR013106">
    <property type="entry name" value="Ig_V-set"/>
</dbReference>
<dbReference type="GO" id="GO:0019814">
    <property type="term" value="C:immunoglobulin complex"/>
    <property type="evidence" value="ECO:0007669"/>
    <property type="project" value="UniProtKB-KW"/>
</dbReference>
<evidence type="ECO:0000313" key="7">
    <source>
        <dbReference type="Proteomes" id="UP000335636"/>
    </source>
</evidence>
<comment type="caution">
    <text evidence="6">The sequence shown here is derived from an EMBL/GenBank/DDBJ whole genome shotgun (WGS) entry which is preliminary data.</text>
</comment>
<proteinExistence type="predicted"/>
<dbReference type="SUPFAM" id="SSF48726">
    <property type="entry name" value="Immunoglobulin"/>
    <property type="match status" value="1"/>
</dbReference>
<dbReference type="Gene3D" id="2.60.40.10">
    <property type="entry name" value="Immunoglobulins"/>
    <property type="match status" value="2"/>
</dbReference>
<dbReference type="InterPro" id="IPR036179">
    <property type="entry name" value="Ig-like_dom_sf"/>
</dbReference>
<reference evidence="6" key="1">
    <citation type="submission" date="2019-04" db="EMBL/GenBank/DDBJ databases">
        <authorList>
            <person name="Alioto T."/>
            <person name="Alioto T."/>
        </authorList>
    </citation>
    <scope>NUCLEOTIDE SEQUENCE [LARGE SCALE GENOMIC DNA]</scope>
</reference>
<dbReference type="InterPro" id="IPR007110">
    <property type="entry name" value="Ig-like_dom"/>
</dbReference>
<feature type="domain" description="Ig-like" evidence="5">
    <location>
        <begin position="37"/>
        <end position="88"/>
    </location>
</feature>
<dbReference type="EMBL" id="CABDUW010003910">
    <property type="protein sequence ID" value="VTJ89908.1"/>
    <property type="molecule type" value="Genomic_DNA"/>
</dbReference>